<evidence type="ECO:0000313" key="1">
    <source>
        <dbReference type="EMBL" id="PPR82053.1"/>
    </source>
</evidence>
<name>A0A2P5VTC0_GOSBA</name>
<proteinExistence type="predicted"/>
<accession>A0A2P5VTC0</accession>
<organism evidence="1 2">
    <name type="scientific">Gossypium barbadense</name>
    <name type="common">Sea Island cotton</name>
    <name type="synonym">Hibiscus barbadensis</name>
    <dbReference type="NCBI Taxonomy" id="3634"/>
    <lineage>
        <taxon>Eukaryota</taxon>
        <taxon>Viridiplantae</taxon>
        <taxon>Streptophyta</taxon>
        <taxon>Embryophyta</taxon>
        <taxon>Tracheophyta</taxon>
        <taxon>Spermatophyta</taxon>
        <taxon>Magnoliopsida</taxon>
        <taxon>eudicotyledons</taxon>
        <taxon>Gunneridae</taxon>
        <taxon>Pentapetalae</taxon>
        <taxon>rosids</taxon>
        <taxon>malvids</taxon>
        <taxon>Malvales</taxon>
        <taxon>Malvaceae</taxon>
        <taxon>Malvoideae</taxon>
        <taxon>Gossypium</taxon>
    </lineage>
</organism>
<dbReference type="AlphaFoldDB" id="A0A2P5VTC0"/>
<dbReference type="OrthoDB" id="10517037at2759"/>
<gene>
    <name evidence="1" type="ORF">GOBAR_AA38662</name>
</gene>
<dbReference type="Proteomes" id="UP000239757">
    <property type="component" value="Unassembled WGS sequence"/>
</dbReference>
<protein>
    <submittedName>
        <fullName evidence="1">Uncharacterized protein</fullName>
    </submittedName>
</protein>
<dbReference type="EMBL" id="KZ671007">
    <property type="protein sequence ID" value="PPR82053.1"/>
    <property type="molecule type" value="Genomic_DNA"/>
</dbReference>
<sequence>MGLVVVPIKVDLYRALLGKVLNKFEGGWILINWWNHGSSYVGLPEDMEDFRQGVTAIRVEAMNFAATTRPGRVTQSGHAGKERRRLGEVAQGAYRGLGALTGKPYLLLLKRGEAKFGARNNNDHHSSNIIGDAVA</sequence>
<reference evidence="1 2" key="1">
    <citation type="submission" date="2015-01" db="EMBL/GenBank/DDBJ databases">
        <title>Genome of allotetraploid Gossypium barbadense reveals genomic plasticity and fiber elongation in cotton evolution.</title>
        <authorList>
            <person name="Chen X."/>
            <person name="Liu X."/>
            <person name="Zhao B."/>
            <person name="Zheng H."/>
            <person name="Hu Y."/>
            <person name="Lu G."/>
            <person name="Yang C."/>
            <person name="Chen J."/>
            <person name="Shan C."/>
            <person name="Zhang L."/>
            <person name="Zhou Y."/>
            <person name="Wang L."/>
            <person name="Guo W."/>
            <person name="Bai Y."/>
            <person name="Ruan J."/>
            <person name="Shangguan X."/>
            <person name="Mao Y."/>
            <person name="Jiang J."/>
            <person name="Zhu Y."/>
            <person name="Lei J."/>
            <person name="Kang H."/>
            <person name="Chen S."/>
            <person name="He X."/>
            <person name="Wang R."/>
            <person name="Wang Y."/>
            <person name="Chen J."/>
            <person name="Wang L."/>
            <person name="Yu S."/>
            <person name="Wang B."/>
            <person name="Wei J."/>
            <person name="Song S."/>
            <person name="Lu X."/>
            <person name="Gao Z."/>
            <person name="Gu W."/>
            <person name="Deng X."/>
            <person name="Ma D."/>
            <person name="Wang S."/>
            <person name="Liang W."/>
            <person name="Fang L."/>
            <person name="Cai C."/>
            <person name="Zhu X."/>
            <person name="Zhou B."/>
            <person name="Zhang Y."/>
            <person name="Chen Z."/>
            <person name="Xu S."/>
            <person name="Zhu R."/>
            <person name="Wang S."/>
            <person name="Zhang T."/>
            <person name="Zhao G."/>
        </authorList>
    </citation>
    <scope>NUCLEOTIDE SEQUENCE [LARGE SCALE GENOMIC DNA]</scope>
    <source>
        <strain evidence="2">cv. Xinhai21</strain>
        <tissue evidence="1">Leaf</tissue>
    </source>
</reference>
<evidence type="ECO:0000313" key="2">
    <source>
        <dbReference type="Proteomes" id="UP000239757"/>
    </source>
</evidence>